<proteinExistence type="inferred from homology"/>
<dbReference type="Pfam" id="PF13085">
    <property type="entry name" value="Fer2_3"/>
    <property type="match status" value="1"/>
</dbReference>
<evidence type="ECO:0000256" key="6">
    <source>
        <dbReference type="ARBA" id="ARBA00022532"/>
    </source>
</evidence>
<dbReference type="Pfam" id="PF13183">
    <property type="entry name" value="Fer4_8"/>
    <property type="match status" value="1"/>
</dbReference>
<dbReference type="GO" id="GO:0006099">
    <property type="term" value="P:tricarboxylic acid cycle"/>
    <property type="evidence" value="ECO:0007669"/>
    <property type="project" value="UniProtKB-KW"/>
</dbReference>
<comment type="similarity">
    <text evidence="3">Belongs to the succinate dehydrogenase/fumarate reductase iron-sulfur protein family.</text>
</comment>
<dbReference type="Gene3D" id="3.10.20.30">
    <property type="match status" value="1"/>
</dbReference>
<feature type="domain" description="4Fe-4S ferredoxin-type" evidence="14">
    <location>
        <begin position="146"/>
        <end position="177"/>
    </location>
</feature>
<evidence type="ECO:0000313" key="16">
    <source>
        <dbReference type="Proteomes" id="UP000580839"/>
    </source>
</evidence>
<dbReference type="AlphaFoldDB" id="A0A849SJQ8"/>
<dbReference type="InterPro" id="IPR004489">
    <property type="entry name" value="Succ_DH/fum_Rdtase_Fe-S"/>
</dbReference>
<dbReference type="SUPFAM" id="SSF54292">
    <property type="entry name" value="2Fe-2S ferredoxin-like"/>
    <property type="match status" value="1"/>
</dbReference>
<sequence length="250" mass="27853">MARTTIELRIKRQDTPTAAPYWEEFSMPWRANMNVISCLMEIRKRPVTRAGQKTTPIAWDASCLEEVCGSCTMLVNGKPCQSCTQLVDKLPDAPIVLEPLTKFPIVRDLQVDRTRMFEGLKQVKAWIAIDGTHDLGPGPRVSESEREIAYAFSRCMTCGCCMEVCPQFNDRSDFIGPAPLAQVRLFNAHPTGHMNARERLESIMGRGGLSECGNAQNCVEVCPKEIPLTEAFGELGRQTTGLWLKKLFGG</sequence>
<evidence type="ECO:0000256" key="11">
    <source>
        <dbReference type="ARBA" id="ARBA00023014"/>
    </source>
</evidence>
<dbReference type="NCBIfam" id="TIGR00384">
    <property type="entry name" value="dhsB"/>
    <property type="match status" value="1"/>
</dbReference>
<evidence type="ECO:0000256" key="7">
    <source>
        <dbReference type="ARBA" id="ARBA00022714"/>
    </source>
</evidence>
<evidence type="ECO:0000256" key="1">
    <source>
        <dbReference type="ARBA" id="ARBA00001927"/>
    </source>
</evidence>
<evidence type="ECO:0000256" key="3">
    <source>
        <dbReference type="ARBA" id="ARBA00009433"/>
    </source>
</evidence>
<keyword evidence="5" id="KW-0004">4Fe-4S</keyword>
<evidence type="ECO:0000256" key="12">
    <source>
        <dbReference type="ARBA" id="ARBA00023291"/>
    </source>
</evidence>
<dbReference type="InterPro" id="IPR025192">
    <property type="entry name" value="Succ_DH/fum_Rdtase_N"/>
</dbReference>
<keyword evidence="8" id="KW-0479">Metal-binding</keyword>
<evidence type="ECO:0000256" key="4">
    <source>
        <dbReference type="ARBA" id="ARBA00012792"/>
    </source>
</evidence>
<dbReference type="InterPro" id="IPR009051">
    <property type="entry name" value="Helical_ferredxn"/>
</dbReference>
<dbReference type="InterPro" id="IPR017896">
    <property type="entry name" value="4Fe4S_Fe-S-bd"/>
</dbReference>
<dbReference type="EMBL" id="JABFRW010000207">
    <property type="protein sequence ID" value="NOT35632.1"/>
    <property type="molecule type" value="Genomic_DNA"/>
</dbReference>
<evidence type="ECO:0000256" key="13">
    <source>
        <dbReference type="ARBA" id="ARBA00034078"/>
    </source>
</evidence>
<gene>
    <name evidence="15" type="primary">sdhB</name>
    <name evidence="15" type="ORF">HOP12_15920</name>
</gene>
<dbReference type="PANTHER" id="PTHR11921">
    <property type="entry name" value="SUCCINATE DEHYDROGENASE IRON-SULFUR PROTEIN"/>
    <property type="match status" value="1"/>
</dbReference>
<dbReference type="GO" id="GO:0046872">
    <property type="term" value="F:metal ion binding"/>
    <property type="evidence" value="ECO:0007669"/>
    <property type="project" value="UniProtKB-KW"/>
</dbReference>
<dbReference type="PROSITE" id="PS00198">
    <property type="entry name" value="4FE4S_FER_1"/>
    <property type="match status" value="1"/>
</dbReference>
<dbReference type="InterPro" id="IPR017900">
    <property type="entry name" value="4Fe4S_Fe_S_CS"/>
</dbReference>
<evidence type="ECO:0000256" key="10">
    <source>
        <dbReference type="ARBA" id="ARBA00023004"/>
    </source>
</evidence>
<evidence type="ECO:0000313" key="15">
    <source>
        <dbReference type="EMBL" id="NOT35632.1"/>
    </source>
</evidence>
<dbReference type="SUPFAM" id="SSF46548">
    <property type="entry name" value="alpha-helical ferredoxin"/>
    <property type="match status" value="1"/>
</dbReference>
<dbReference type="PROSITE" id="PS51379">
    <property type="entry name" value="4FE4S_FER_2"/>
    <property type="match status" value="1"/>
</dbReference>
<evidence type="ECO:0000256" key="2">
    <source>
        <dbReference type="ARBA" id="ARBA00001966"/>
    </source>
</evidence>
<dbReference type="GO" id="GO:0051538">
    <property type="term" value="F:3 iron, 4 sulfur cluster binding"/>
    <property type="evidence" value="ECO:0007669"/>
    <property type="project" value="UniProtKB-KW"/>
</dbReference>
<dbReference type="FunFam" id="1.10.1060.10:FF:000005">
    <property type="entry name" value="Succinate dehydrogenase iron-sulfur subunit"/>
    <property type="match status" value="1"/>
</dbReference>
<organism evidence="15 16">
    <name type="scientific">Eiseniibacteriota bacterium</name>
    <dbReference type="NCBI Taxonomy" id="2212470"/>
    <lineage>
        <taxon>Bacteria</taxon>
        <taxon>Candidatus Eiseniibacteriota</taxon>
    </lineage>
</organism>
<accession>A0A849SJQ8</accession>
<keyword evidence="11" id="KW-0411">Iron-sulfur</keyword>
<evidence type="ECO:0000256" key="8">
    <source>
        <dbReference type="ARBA" id="ARBA00022723"/>
    </source>
</evidence>
<protein>
    <recommendedName>
        <fullName evidence="4">succinate dehydrogenase</fullName>
        <ecNumber evidence="4">1.3.5.1</ecNumber>
    </recommendedName>
</protein>
<dbReference type="GO" id="GO:0008177">
    <property type="term" value="F:succinate dehydrogenase (quinone) activity"/>
    <property type="evidence" value="ECO:0007669"/>
    <property type="project" value="UniProtKB-EC"/>
</dbReference>
<dbReference type="EC" id="1.3.5.1" evidence="4"/>
<evidence type="ECO:0000256" key="5">
    <source>
        <dbReference type="ARBA" id="ARBA00022485"/>
    </source>
</evidence>
<reference evidence="15 16" key="1">
    <citation type="submission" date="2020-04" db="EMBL/GenBank/DDBJ databases">
        <title>Metagenomic profiling of ammonia- and methane-oxidizing microorganisms in a Dutch drinking water treatment plant.</title>
        <authorList>
            <person name="Poghosyan L."/>
            <person name="Leucker S."/>
        </authorList>
    </citation>
    <scope>NUCLEOTIDE SEQUENCE [LARGE SCALE GENOMIC DNA]</scope>
    <source>
        <strain evidence="15">S-RSF-IL-03</strain>
    </source>
</reference>
<comment type="caution">
    <text evidence="15">The sequence shown here is derived from an EMBL/GenBank/DDBJ whole genome shotgun (WGS) entry which is preliminary data.</text>
</comment>
<keyword evidence="7" id="KW-0001">2Fe-2S</keyword>
<evidence type="ECO:0000259" key="14">
    <source>
        <dbReference type="PROSITE" id="PS51379"/>
    </source>
</evidence>
<dbReference type="FunFam" id="3.10.20.30:FF:000018">
    <property type="entry name" value="Succinate dehydrogenase iron-sulfur subunit"/>
    <property type="match status" value="1"/>
</dbReference>
<dbReference type="InterPro" id="IPR036010">
    <property type="entry name" value="2Fe-2S_ferredoxin-like_sf"/>
</dbReference>
<keyword evidence="10" id="KW-0408">Iron</keyword>
<dbReference type="GO" id="GO:0009055">
    <property type="term" value="F:electron transfer activity"/>
    <property type="evidence" value="ECO:0007669"/>
    <property type="project" value="InterPro"/>
</dbReference>
<keyword evidence="9" id="KW-0560">Oxidoreductase</keyword>
<name>A0A849SJQ8_UNCEI</name>
<dbReference type="InterPro" id="IPR012675">
    <property type="entry name" value="Beta-grasp_dom_sf"/>
</dbReference>
<dbReference type="PANTHER" id="PTHR11921:SF29">
    <property type="entry name" value="SUCCINATE DEHYDROGENASE [UBIQUINONE] IRON-SULFUR SUBUNIT, MITOCHONDRIAL"/>
    <property type="match status" value="1"/>
</dbReference>
<comment type="cofactor">
    <cofactor evidence="13">
        <name>[2Fe-2S] cluster</name>
        <dbReference type="ChEBI" id="CHEBI:190135"/>
    </cofactor>
</comment>
<dbReference type="InterPro" id="IPR050573">
    <property type="entry name" value="SDH/FRD_Iron-Sulfur"/>
</dbReference>
<dbReference type="Proteomes" id="UP000580839">
    <property type="component" value="Unassembled WGS sequence"/>
</dbReference>
<evidence type="ECO:0000256" key="9">
    <source>
        <dbReference type="ARBA" id="ARBA00023002"/>
    </source>
</evidence>
<dbReference type="GO" id="GO:0051539">
    <property type="term" value="F:4 iron, 4 sulfur cluster binding"/>
    <property type="evidence" value="ECO:0007669"/>
    <property type="project" value="UniProtKB-KW"/>
</dbReference>
<dbReference type="Gene3D" id="1.10.1060.10">
    <property type="entry name" value="Alpha-helical ferredoxin"/>
    <property type="match status" value="1"/>
</dbReference>
<dbReference type="GO" id="GO:0051537">
    <property type="term" value="F:2 iron, 2 sulfur cluster binding"/>
    <property type="evidence" value="ECO:0007669"/>
    <property type="project" value="UniProtKB-KW"/>
</dbReference>
<dbReference type="GO" id="GO:0022904">
    <property type="term" value="P:respiratory electron transport chain"/>
    <property type="evidence" value="ECO:0007669"/>
    <property type="project" value="TreeGrafter"/>
</dbReference>
<dbReference type="NCBIfam" id="NF006391">
    <property type="entry name" value="PRK08640.1"/>
    <property type="match status" value="1"/>
</dbReference>
<keyword evidence="12" id="KW-0003">3Fe-4S</keyword>
<comment type="cofactor">
    <cofactor evidence="2">
        <name>[4Fe-4S] cluster</name>
        <dbReference type="ChEBI" id="CHEBI:49883"/>
    </cofactor>
</comment>
<keyword evidence="6" id="KW-0816">Tricarboxylic acid cycle</keyword>
<comment type="cofactor">
    <cofactor evidence="1">
        <name>[3Fe-4S] cluster</name>
        <dbReference type="ChEBI" id="CHEBI:21137"/>
    </cofactor>
</comment>